<protein>
    <submittedName>
        <fullName evidence="2">Uncharacterized protein</fullName>
    </submittedName>
</protein>
<feature type="region of interest" description="Disordered" evidence="1">
    <location>
        <begin position="215"/>
        <end position="355"/>
    </location>
</feature>
<evidence type="ECO:0000313" key="3">
    <source>
        <dbReference type="Proteomes" id="UP000757232"/>
    </source>
</evidence>
<keyword evidence="3" id="KW-1185">Reference proteome</keyword>
<organism evidence="2 3">
    <name type="scientific">Sanghuangporus baumii</name>
    <name type="common">Phellinus baumii</name>
    <dbReference type="NCBI Taxonomy" id="108892"/>
    <lineage>
        <taxon>Eukaryota</taxon>
        <taxon>Fungi</taxon>
        <taxon>Dikarya</taxon>
        <taxon>Basidiomycota</taxon>
        <taxon>Agaricomycotina</taxon>
        <taxon>Agaricomycetes</taxon>
        <taxon>Hymenochaetales</taxon>
        <taxon>Hymenochaetaceae</taxon>
        <taxon>Sanghuangporus</taxon>
    </lineage>
</organism>
<evidence type="ECO:0000313" key="2">
    <source>
        <dbReference type="EMBL" id="OCB89910.1"/>
    </source>
</evidence>
<proteinExistence type="predicted"/>
<reference evidence="2" key="1">
    <citation type="submission" date="2016-06" db="EMBL/GenBank/DDBJ databases">
        <title>Draft Genome sequence of the fungus Inonotus baumii.</title>
        <authorList>
            <person name="Zhu H."/>
            <person name="Lin W."/>
        </authorList>
    </citation>
    <scope>NUCLEOTIDE SEQUENCE</scope>
    <source>
        <strain evidence="2">821</strain>
    </source>
</reference>
<dbReference type="Proteomes" id="UP000757232">
    <property type="component" value="Unassembled WGS sequence"/>
</dbReference>
<accession>A0A9Q5N7J9</accession>
<evidence type="ECO:0000256" key="1">
    <source>
        <dbReference type="SAM" id="MobiDB-lite"/>
    </source>
</evidence>
<feature type="compositionally biased region" description="Basic and acidic residues" evidence="1">
    <location>
        <begin position="271"/>
        <end position="285"/>
    </location>
</feature>
<gene>
    <name evidence="2" type="ORF">A7U60_g2939</name>
</gene>
<dbReference type="EMBL" id="LNZH02000146">
    <property type="protein sequence ID" value="OCB89910.1"/>
    <property type="molecule type" value="Genomic_DNA"/>
</dbReference>
<dbReference type="OrthoDB" id="2526979at2759"/>
<dbReference type="AlphaFoldDB" id="A0A9Q5N7J9"/>
<feature type="compositionally biased region" description="Low complexity" evidence="1">
    <location>
        <begin position="307"/>
        <end position="317"/>
    </location>
</feature>
<feature type="compositionally biased region" description="Basic and acidic residues" evidence="1">
    <location>
        <begin position="246"/>
        <end position="258"/>
    </location>
</feature>
<sequence>MTPDSCSRELSDGRRVIDASYRSRSDLSRLASLNLLPMLTCCTPNASFIMYFSTMYECQTSSSSSSSLSGVTTPLDGVPPKLVQFPKSLSSKAGLTTSDSSLSSLDRHRICSLSFSKSPLSPTQRPIKLSLGSAKATPIAAAPSAPEEHSPLGAFSLTSSAEGHLRSLVAKIGSPCMPSKFTDTTPQKQRPSKRERASSLRSFPVPWASISDIEEEEETFWPRQRSASRHDNVPSISRSPSPPKPSDTETRCYSDPRTRYASIRSVTVPKAETHSKLRKPGHDRANSYAGPSAPQPRAVSNLRLAEAGQSSASSGSSVPRAFLRPPMKNKGKAVSRSPPPRGHSSIQPKERPLTLDPTLAAAESASRLRAKCLRRARPAFVQNAFVSSAENSGPIILAVRAAAPPGVRGSAVYLTRQQAQRDIYVMEKVTGRFPLALVR</sequence>
<name>A0A9Q5N7J9_SANBA</name>
<comment type="caution">
    <text evidence="2">The sequence shown here is derived from an EMBL/GenBank/DDBJ whole genome shotgun (WGS) entry which is preliminary data.</text>
</comment>
<feature type="region of interest" description="Disordered" evidence="1">
    <location>
        <begin position="176"/>
        <end position="200"/>
    </location>
</feature>